<dbReference type="Proteomes" id="UP000475862">
    <property type="component" value="Unassembled WGS sequence"/>
</dbReference>
<dbReference type="PANTHER" id="PTHR16296:SF2">
    <property type="entry name" value="TRANSMEMBRANE PROTEIN 126A"/>
    <property type="match status" value="1"/>
</dbReference>
<evidence type="ECO:0000313" key="7">
    <source>
        <dbReference type="EMBL" id="KAE9540057.1"/>
    </source>
</evidence>
<evidence type="ECO:0000256" key="2">
    <source>
        <dbReference type="ARBA" id="ARBA00022692"/>
    </source>
</evidence>
<gene>
    <name evidence="7" type="ORF">AGLY_005309</name>
</gene>
<feature type="transmembrane region" description="Helical" evidence="6">
    <location>
        <begin position="118"/>
        <end position="141"/>
    </location>
</feature>
<evidence type="ECO:0000256" key="4">
    <source>
        <dbReference type="ARBA" id="ARBA00023128"/>
    </source>
</evidence>
<dbReference type="Pfam" id="PF07114">
    <property type="entry name" value="TMEM126"/>
    <property type="match status" value="1"/>
</dbReference>
<organism evidence="7 8">
    <name type="scientific">Aphis glycines</name>
    <name type="common">Soybean aphid</name>
    <dbReference type="NCBI Taxonomy" id="307491"/>
    <lineage>
        <taxon>Eukaryota</taxon>
        <taxon>Metazoa</taxon>
        <taxon>Ecdysozoa</taxon>
        <taxon>Arthropoda</taxon>
        <taxon>Hexapoda</taxon>
        <taxon>Insecta</taxon>
        <taxon>Pterygota</taxon>
        <taxon>Neoptera</taxon>
        <taxon>Paraneoptera</taxon>
        <taxon>Hemiptera</taxon>
        <taxon>Sternorrhyncha</taxon>
        <taxon>Aphidomorpha</taxon>
        <taxon>Aphidoidea</taxon>
        <taxon>Aphididae</taxon>
        <taxon>Aphidini</taxon>
        <taxon>Aphis</taxon>
        <taxon>Aphis</taxon>
    </lineage>
</organism>
<evidence type="ECO:0000256" key="6">
    <source>
        <dbReference type="SAM" id="Phobius"/>
    </source>
</evidence>
<protein>
    <recommendedName>
        <fullName evidence="9">Transmembrane protein 126A</fullName>
    </recommendedName>
</protein>
<dbReference type="InterPro" id="IPR009801">
    <property type="entry name" value="TMEM126"/>
</dbReference>
<keyword evidence="2 6" id="KW-0812">Transmembrane</keyword>
<proteinExistence type="predicted"/>
<sequence>MFIERGKPEEIPKGAIRLTKDEVMEYMTNLIQKWPNTMELWALKHGNPILSSAVVISSSVILHFYRKRLKLGNYGRFTLFLPVVLMPSIFDQIYQSSITTKSIILQEDCPICISTQSMFIQLGTGIVYPLMSTIGGSYMVAHKMNLLSFKSNGPDIVKEFAQHLTKLSRPLYNRLTAFVIGHALLSYMISHYQMENFEFLRLKMLQQQNEEIEALRQRKQISNK</sequence>
<accession>A0A6G0TX96</accession>
<name>A0A6G0TX96_APHGL</name>
<keyword evidence="3 6" id="KW-1133">Transmembrane helix</keyword>
<evidence type="ECO:0000256" key="1">
    <source>
        <dbReference type="ARBA" id="ARBA00004225"/>
    </source>
</evidence>
<dbReference type="GO" id="GO:0031966">
    <property type="term" value="C:mitochondrial membrane"/>
    <property type="evidence" value="ECO:0007669"/>
    <property type="project" value="UniProtKB-SubCell"/>
</dbReference>
<evidence type="ECO:0008006" key="9">
    <source>
        <dbReference type="Google" id="ProtNLM"/>
    </source>
</evidence>
<reference evidence="7 8" key="1">
    <citation type="submission" date="2019-08" db="EMBL/GenBank/DDBJ databases">
        <title>The genome of the soybean aphid Biotype 1, its phylome, world population structure and adaptation to the North American continent.</title>
        <authorList>
            <person name="Giordano R."/>
            <person name="Donthu R.K."/>
            <person name="Hernandez A.G."/>
            <person name="Wright C.L."/>
            <person name="Zimin A.V."/>
        </authorList>
    </citation>
    <scope>NUCLEOTIDE SEQUENCE [LARGE SCALE GENOMIC DNA]</scope>
    <source>
        <tissue evidence="7">Whole aphids</tissue>
    </source>
</reference>
<dbReference type="AlphaFoldDB" id="A0A6G0TX96"/>
<dbReference type="EMBL" id="VYZN01000014">
    <property type="protein sequence ID" value="KAE9540057.1"/>
    <property type="molecule type" value="Genomic_DNA"/>
</dbReference>
<dbReference type="OrthoDB" id="6234762at2759"/>
<comment type="caution">
    <text evidence="7">The sequence shown here is derived from an EMBL/GenBank/DDBJ whole genome shotgun (WGS) entry which is preliminary data.</text>
</comment>
<comment type="subcellular location">
    <subcellularLocation>
        <location evidence="1">Mitochondrion membrane</location>
        <topology evidence="1">Multi-pass membrane protein</topology>
    </subcellularLocation>
</comment>
<evidence type="ECO:0000256" key="5">
    <source>
        <dbReference type="ARBA" id="ARBA00023136"/>
    </source>
</evidence>
<evidence type="ECO:0000256" key="3">
    <source>
        <dbReference type="ARBA" id="ARBA00022989"/>
    </source>
</evidence>
<evidence type="ECO:0000313" key="8">
    <source>
        <dbReference type="Proteomes" id="UP000475862"/>
    </source>
</evidence>
<feature type="transmembrane region" description="Helical" evidence="6">
    <location>
        <begin position="77"/>
        <end position="98"/>
    </location>
</feature>
<dbReference type="PANTHER" id="PTHR16296">
    <property type="entry name" value="UNCHARACTERIZED HYPOTHALAMUS PROTEIN HT007"/>
    <property type="match status" value="1"/>
</dbReference>
<dbReference type="GO" id="GO:0032981">
    <property type="term" value="P:mitochondrial respiratory chain complex I assembly"/>
    <property type="evidence" value="ECO:0007669"/>
    <property type="project" value="TreeGrafter"/>
</dbReference>
<keyword evidence="5 6" id="KW-0472">Membrane</keyword>
<keyword evidence="8" id="KW-1185">Reference proteome</keyword>
<keyword evidence="4" id="KW-0496">Mitochondrion</keyword>